<protein>
    <submittedName>
        <fullName evidence="1">Uncharacterized protein</fullName>
    </submittedName>
</protein>
<name>A0ABT3AYR3_9CYAN</name>
<comment type="caution">
    <text evidence="1">The sequence shown here is derived from an EMBL/GenBank/DDBJ whole genome shotgun (WGS) entry which is preliminary data.</text>
</comment>
<dbReference type="Proteomes" id="UP001526143">
    <property type="component" value="Unassembled WGS sequence"/>
</dbReference>
<sequence>MSRIVGKSTSVLPIKAQHFSPTCKLRGFSKGATCGKSKSLLFHGGVTANNPSDCAIAQSV</sequence>
<gene>
    <name evidence="1" type="ORF">OGM63_12220</name>
</gene>
<proteinExistence type="predicted"/>
<organism evidence="1 2">
    <name type="scientific">Plectonema radiosum NIES-515</name>
    <dbReference type="NCBI Taxonomy" id="2986073"/>
    <lineage>
        <taxon>Bacteria</taxon>
        <taxon>Bacillati</taxon>
        <taxon>Cyanobacteriota</taxon>
        <taxon>Cyanophyceae</taxon>
        <taxon>Oscillatoriophycideae</taxon>
        <taxon>Oscillatoriales</taxon>
        <taxon>Microcoleaceae</taxon>
        <taxon>Plectonema</taxon>
    </lineage>
</organism>
<dbReference type="EMBL" id="JAOWRF010000180">
    <property type="protein sequence ID" value="MCV3214268.1"/>
    <property type="molecule type" value="Genomic_DNA"/>
</dbReference>
<accession>A0ABT3AYR3</accession>
<evidence type="ECO:0000313" key="2">
    <source>
        <dbReference type="Proteomes" id="UP001526143"/>
    </source>
</evidence>
<evidence type="ECO:0000313" key="1">
    <source>
        <dbReference type="EMBL" id="MCV3214268.1"/>
    </source>
</evidence>
<dbReference type="RefSeq" id="WP_263745845.1">
    <property type="nucleotide sequence ID" value="NZ_JAOWRF010000180.1"/>
</dbReference>
<keyword evidence="2" id="KW-1185">Reference proteome</keyword>
<reference evidence="1 2" key="1">
    <citation type="submission" date="2022-10" db="EMBL/GenBank/DDBJ databases">
        <title>Identification of biosynthetic pathway for the production of the potent trypsin inhibitor radiosumin.</title>
        <authorList>
            <person name="Fewer D.P."/>
            <person name="Delbaje E."/>
            <person name="Ouyang X."/>
            <person name="Agostino P.D."/>
            <person name="Wahlsten M."/>
            <person name="Jokela J."/>
            <person name="Permi P."/>
            <person name="Haapaniemi E."/>
            <person name="Koistinen H."/>
        </authorList>
    </citation>
    <scope>NUCLEOTIDE SEQUENCE [LARGE SCALE GENOMIC DNA]</scope>
    <source>
        <strain evidence="1 2">NIES-515</strain>
    </source>
</reference>